<reference evidence="3" key="1">
    <citation type="submission" date="2017-01" db="EMBL/GenBank/DDBJ databases">
        <authorList>
            <person name="Varghese N."/>
            <person name="Submissions S."/>
        </authorList>
    </citation>
    <scope>NUCLEOTIDE SEQUENCE [LARGE SCALE GENOMIC DNA]</scope>
    <source>
        <strain evidence="3">DSM 44531</strain>
    </source>
</reference>
<keyword evidence="1" id="KW-0812">Transmembrane</keyword>
<organism evidence="2 3">
    <name type="scientific">Corynebacterium appendicis CIP 107643</name>
    <dbReference type="NCBI Taxonomy" id="1161099"/>
    <lineage>
        <taxon>Bacteria</taxon>
        <taxon>Bacillati</taxon>
        <taxon>Actinomycetota</taxon>
        <taxon>Actinomycetes</taxon>
        <taxon>Mycobacteriales</taxon>
        <taxon>Corynebacteriaceae</taxon>
        <taxon>Corynebacterium</taxon>
    </lineage>
</organism>
<dbReference type="EMBL" id="FTOF01000003">
    <property type="protein sequence ID" value="SIS43789.1"/>
    <property type="molecule type" value="Genomic_DNA"/>
</dbReference>
<dbReference type="Proteomes" id="UP000186292">
    <property type="component" value="Unassembled WGS sequence"/>
</dbReference>
<keyword evidence="3" id="KW-1185">Reference proteome</keyword>
<dbReference type="AlphaFoldDB" id="A0A1N7J3B0"/>
<sequence length="112" mass="12307">MSATTIVVSLLVVVVIVGVIAFTRSFRTREANDLRGSGIETHGRAVDVEKRRQMFSGEIQQYATRTFEVVEFTTAEGRAVTASASNAVKNPRLNQTVTVHYDAENPECFAVD</sequence>
<evidence type="ECO:0000313" key="2">
    <source>
        <dbReference type="EMBL" id="SIS43789.1"/>
    </source>
</evidence>
<dbReference type="RefSeq" id="WP_076598848.1">
    <property type="nucleotide sequence ID" value="NZ_CP046976.1"/>
</dbReference>
<dbReference type="STRING" id="1161099.SAMN05444817_103247"/>
<accession>A0A1N7J3B0</accession>
<name>A0A1N7J3B0_9CORY</name>
<feature type="transmembrane region" description="Helical" evidence="1">
    <location>
        <begin position="6"/>
        <end position="26"/>
    </location>
</feature>
<gene>
    <name evidence="2" type="ORF">SAMN05444817_103247</name>
</gene>
<dbReference type="OrthoDB" id="4775036at2"/>
<evidence type="ECO:0008006" key="4">
    <source>
        <dbReference type="Google" id="ProtNLM"/>
    </source>
</evidence>
<keyword evidence="1" id="KW-1133">Transmembrane helix</keyword>
<protein>
    <recommendedName>
        <fullName evidence="4">DUF3592 domain-containing protein</fullName>
    </recommendedName>
</protein>
<evidence type="ECO:0000256" key="1">
    <source>
        <dbReference type="SAM" id="Phobius"/>
    </source>
</evidence>
<evidence type="ECO:0000313" key="3">
    <source>
        <dbReference type="Proteomes" id="UP000186292"/>
    </source>
</evidence>
<proteinExistence type="predicted"/>
<keyword evidence="1" id="KW-0472">Membrane</keyword>